<accession>A0A5R9LLI6</accession>
<gene>
    <name evidence="5" type="ORF">FE839_05910</name>
</gene>
<dbReference type="Gene3D" id="2.40.100.10">
    <property type="entry name" value="Cyclophilin-like"/>
    <property type="match status" value="1"/>
</dbReference>
<evidence type="ECO:0000259" key="4">
    <source>
        <dbReference type="SMART" id="SM00797"/>
    </source>
</evidence>
<dbReference type="GO" id="GO:0016740">
    <property type="term" value="F:transferase activity"/>
    <property type="evidence" value="ECO:0007669"/>
    <property type="project" value="UniProtKB-KW"/>
</dbReference>
<dbReference type="InterPro" id="IPR029000">
    <property type="entry name" value="Cyclophilin-like_dom_sf"/>
</dbReference>
<dbReference type="GO" id="GO:0016787">
    <property type="term" value="F:hydrolase activity"/>
    <property type="evidence" value="ECO:0007669"/>
    <property type="project" value="UniProtKB-KW"/>
</dbReference>
<dbReference type="Pfam" id="PF02626">
    <property type="entry name" value="CT_A_B"/>
    <property type="match status" value="1"/>
</dbReference>
<dbReference type="GO" id="GO:0005524">
    <property type="term" value="F:ATP binding"/>
    <property type="evidence" value="ECO:0007669"/>
    <property type="project" value="UniProtKB-KW"/>
</dbReference>
<protein>
    <submittedName>
        <fullName evidence="5">Biotin-dependent carboxyltransferase family protein</fullName>
    </submittedName>
</protein>
<dbReference type="PANTHER" id="PTHR43309:SF3">
    <property type="entry name" value="5-OXOPROLINASE SUBUNIT C"/>
    <property type="match status" value="1"/>
</dbReference>
<name>A0A5R9LLI6_9ENTR</name>
<dbReference type="SUPFAM" id="SSF50891">
    <property type="entry name" value="Cyclophilin-like"/>
    <property type="match status" value="1"/>
</dbReference>
<evidence type="ECO:0000256" key="2">
    <source>
        <dbReference type="ARBA" id="ARBA00022801"/>
    </source>
</evidence>
<dbReference type="EMBL" id="VCHQ01000007">
    <property type="protein sequence ID" value="TLV21565.1"/>
    <property type="molecule type" value="Genomic_DNA"/>
</dbReference>
<dbReference type="NCBIfam" id="TIGR00724">
    <property type="entry name" value="urea_amlyse_rel"/>
    <property type="match status" value="1"/>
</dbReference>
<dbReference type="AlphaFoldDB" id="A0A5R9LLI6"/>
<comment type="caution">
    <text evidence="5">The sequence shown here is derived from an EMBL/GenBank/DDBJ whole genome shotgun (WGS) entry which is preliminary data.</text>
</comment>
<feature type="domain" description="Carboxyltransferase" evidence="4">
    <location>
        <begin position="26"/>
        <end position="304"/>
    </location>
</feature>
<evidence type="ECO:0000313" key="5">
    <source>
        <dbReference type="EMBL" id="TLV21565.1"/>
    </source>
</evidence>
<dbReference type="SMART" id="SM00797">
    <property type="entry name" value="AHS2"/>
    <property type="match status" value="1"/>
</dbReference>
<reference evidence="5 6" key="1">
    <citation type="submission" date="2019-05" db="EMBL/GenBank/DDBJ databases">
        <title>Genome sequence of Klebsiella sp strain TOUT106.</title>
        <authorList>
            <person name="Rahi P."/>
            <person name="Chaudhari D."/>
        </authorList>
    </citation>
    <scope>NUCLEOTIDE SEQUENCE [LARGE SCALE GENOMIC DNA]</scope>
    <source>
        <strain evidence="5 6">TOUT106</strain>
    </source>
</reference>
<dbReference type="Proteomes" id="UP000307430">
    <property type="component" value="Unassembled WGS sequence"/>
</dbReference>
<organism evidence="5 6">
    <name type="scientific">Klebsiella indica</name>
    <dbReference type="NCBI Taxonomy" id="2582917"/>
    <lineage>
        <taxon>Bacteria</taxon>
        <taxon>Pseudomonadati</taxon>
        <taxon>Pseudomonadota</taxon>
        <taxon>Gammaproteobacteria</taxon>
        <taxon>Enterobacterales</taxon>
        <taxon>Enterobacteriaceae</taxon>
        <taxon>Klebsiella/Raoultella group</taxon>
        <taxon>Klebsiella</taxon>
    </lineage>
</organism>
<keyword evidence="6" id="KW-1185">Reference proteome</keyword>
<keyword evidence="3" id="KW-0067">ATP-binding</keyword>
<evidence type="ECO:0000313" key="6">
    <source>
        <dbReference type="Proteomes" id="UP000307430"/>
    </source>
</evidence>
<proteinExistence type="predicted"/>
<keyword evidence="1" id="KW-0547">Nucleotide-binding</keyword>
<keyword evidence="2" id="KW-0378">Hydrolase</keyword>
<dbReference type="InterPro" id="IPR003778">
    <property type="entry name" value="CT_A_B"/>
</dbReference>
<evidence type="ECO:0000256" key="1">
    <source>
        <dbReference type="ARBA" id="ARBA00022741"/>
    </source>
</evidence>
<dbReference type="PANTHER" id="PTHR43309">
    <property type="entry name" value="5-OXOPROLINASE SUBUNIT C"/>
    <property type="match status" value="1"/>
</dbReference>
<keyword evidence="5" id="KW-0808">Transferase</keyword>
<evidence type="ECO:0000256" key="3">
    <source>
        <dbReference type="ARBA" id="ARBA00022840"/>
    </source>
</evidence>
<sequence>MMRWLEVISPGLLTTVQDEGRRGFAHSGVPASGPMDMIAFRLANAVVGNGPDCAALELTALGGRYRVMGGECILCLGGAVEAQVDGRALEPWVSHRLAEGSELVIGRIARGLRAYLALAGGVNVPLVLGSRATLTRAALGGLEGRALAKGDRLPLAEQADIGRRRCAHAHLTSLYSSGPLAVVMGPQQEAFTAASLLTFLHGRYRVSAHADRMGYRMAGPALAHLHGADMVSDAVVPGSIQVPGNGQPIIALHDRQTTGGYPKIATLIGADLPRVGQLRPGQSVAFRAVTVQEGVARWRRLQTGIAACLQHIQSTEVSWL</sequence>
<dbReference type="InterPro" id="IPR052708">
    <property type="entry name" value="PxpC"/>
</dbReference>